<dbReference type="Gene3D" id="2.160.20.120">
    <property type="match status" value="1"/>
</dbReference>
<keyword evidence="3" id="KW-1185">Reference proteome</keyword>
<proteinExistence type="predicted"/>
<dbReference type="AlphaFoldDB" id="A0A848DLY7"/>
<organism evidence="2 3">
    <name type="scientific">Pseudonocardia bannensis</name>
    <dbReference type="NCBI Taxonomy" id="630973"/>
    <lineage>
        <taxon>Bacteria</taxon>
        <taxon>Bacillati</taxon>
        <taxon>Actinomycetota</taxon>
        <taxon>Actinomycetes</taxon>
        <taxon>Pseudonocardiales</taxon>
        <taxon>Pseudonocardiaceae</taxon>
        <taxon>Pseudonocardia</taxon>
    </lineage>
</organism>
<feature type="region of interest" description="Disordered" evidence="1">
    <location>
        <begin position="1"/>
        <end position="23"/>
    </location>
</feature>
<name>A0A848DLY7_9PSEU</name>
<sequence>MSDTREAETGEPGPELVRQQSWPATGPAELEVSIDVGRVQLNLTGTDEVHVEVRHEPAAGNSWTQGISGLLGWLGNAAAGPGDAFGAAQPDLATEAVRAAEITWSETGRRLVVRSATDLPLRMVPLAVTVSAPSRSRIAVRTGAGDVTVTGQAGWASVRTGSGDARLEEVAGDLDVTTGSGEVDLGPVTGRARVRTGSGRIAMAALGGPSEIKAGSGDVRLGEVAADLGVRTGSGEVTVADAVSGRLDLTTGSGGLRIGVHPGVAAELDLSSGSGRARSDLDVTSVAPEQAPALHVRGRTGTGDVLVTRAAIAV</sequence>
<dbReference type="Proteomes" id="UP000586918">
    <property type="component" value="Unassembled WGS sequence"/>
</dbReference>
<protein>
    <recommendedName>
        <fullName evidence="4">Adhesin domain-containing protein</fullName>
    </recommendedName>
</protein>
<accession>A0A848DLY7</accession>
<gene>
    <name evidence="2" type="ORF">HF519_18635</name>
</gene>
<evidence type="ECO:0000313" key="3">
    <source>
        <dbReference type="Proteomes" id="UP000586918"/>
    </source>
</evidence>
<evidence type="ECO:0000313" key="2">
    <source>
        <dbReference type="EMBL" id="NMH93553.1"/>
    </source>
</evidence>
<comment type="caution">
    <text evidence="2">The sequence shown here is derived from an EMBL/GenBank/DDBJ whole genome shotgun (WGS) entry which is preliminary data.</text>
</comment>
<dbReference type="EMBL" id="JAAXKZ010000073">
    <property type="protein sequence ID" value="NMH93553.1"/>
    <property type="molecule type" value="Genomic_DNA"/>
</dbReference>
<evidence type="ECO:0008006" key="4">
    <source>
        <dbReference type="Google" id="ProtNLM"/>
    </source>
</evidence>
<dbReference type="RefSeq" id="WP_169414250.1">
    <property type="nucleotide sequence ID" value="NZ_JAAXKZ010000073.1"/>
</dbReference>
<reference evidence="2 3" key="1">
    <citation type="submission" date="2020-04" db="EMBL/GenBank/DDBJ databases">
        <authorList>
            <person name="Klaysubun C."/>
            <person name="Duangmal K."/>
            <person name="Lipun K."/>
        </authorList>
    </citation>
    <scope>NUCLEOTIDE SEQUENCE [LARGE SCALE GENOMIC DNA]</scope>
    <source>
        <strain evidence="2 3">DSM 45300</strain>
    </source>
</reference>
<evidence type="ECO:0000256" key="1">
    <source>
        <dbReference type="SAM" id="MobiDB-lite"/>
    </source>
</evidence>